<feature type="compositionally biased region" description="Basic residues" evidence="1">
    <location>
        <begin position="395"/>
        <end position="408"/>
    </location>
</feature>
<sequence>MGFFKRLRAASGSRKPPENASHSSTSGDSPAASPRIPGRSPPTNLLAVPTTSYAPPVRVTTSSTVGSASSLSNTARNSILPWKKDKRRNTDELQSIPYESTTPSPLRSFGGAQRPTSPSHAANIPSISTRPPSTPARQLRPTPNSYSQPNGASSSFAARSPSASHEHQRTRKPSHESQHTVISLSSTFTGRSRRTSGSADWKQEGGVLGKFAFESNDWGHSGATTIPFQSPPPTAGPSKQTTPGTSPSKLTSHSPALAVSRTPKPKAKESNESGISSMRKLGAAHTSPSLPSVSTFGDNPWGPDSPEYRPSARDWPPSKAQQQERADVTTAKGKGTNEGERLSPIKSPVNDQKDETAETKARGPPRHLVKNGTLTEELEEIFTSTSEPDLDEKKRFWKPGMRTRRTSKSRTSDDRPVSMSHVEQRPPLRRPQSSLFHNPFGRTQSRVSLTFELDQPSPVDDGSFQLKSFRHISGASDAEGGFSQYRGIKKSDGEHLNSKERSAASTIVPQHAGSSANSGLSSGATSPIPPPSPSVPSRPRPPSVAGSESSQRVSVAAFRKNIRRPSSSMLIDDDDDVPLSLSRTQLFESSGLQRDSGSALSLTDQPSPPAPPRRSLPLTPSDDSRDPSPSPIGLGVPPPVRNSASPSPGFVVKGTWRAVDTKDTKKTDPISERVPSPLPAHASIVTGSPKVVRPPRASSLSDEAKDVSMSPIMMTPRDGVAARADGRSASRSPPAPAPAPLNIPGPQASPQDLLIKLPPRPDELPDGPTSRETPTRGATLSPTFAMSFDEPLRRISGLWSGTPDQTHSDNDDSFDPSTAETTLRDSQRGSGGLEVPANQEHRQSFYDRLAAATSSAITTASNALPTSTSSDERLYIPPVRTPSPPPILASSPTSEHTASPVPAPPVMAEAPAAVPSIPHSSFGRALRLPVDKPRGARTNKQGWASSSDEEDDDRTRPRPVTSASINTTRTMVVGPRPKSTATRPHSSATMLHGVELISGSSDEDEPLQALKTSRSRNDLRELQPGNSRLSNSGSSVPMIKTPESLRPTSILKPSMTGNGYANGHANAPAPRSRTGSMPNGQRATVMSSASKWSLSSAHDSDEEELHPPVRPGSRPASRNSAHSVRPSSRTAARPASHVSTTRDSSADHGRPVPRTGSSDYMPKLRNRSSDVLPRNKSSDLLPSATGTDRLRAMPSAPNVRHPAPRHPMSMVVGVDGRPTASPASSQSGLTGDSSGQQPMTPRSGAETVRRSWADGRLRPDVEAATTRRPASQFDWASSASATPGAPVPMGYPAGMDPYGGMNKQHMYAQFKAMADAHFEDMWERASSVGTANTAPQANMFQQTYGYSYNQPPMPMMPPMPYGGYGQYPYGAFGSPQVAFPSGMPMGGMMPPMGGIPMQGMPMGGGGYAYGPGAQSVYGGEFGPPVAPGMRETAPGSGGGSPSRRARRISGLADIPAGRVPGRPSSLAQGSSAASVTGVSTSGPTTHYGQQRVTPPRRQARRVSGLTSSEAGPPSSWRTSMGDDLETPRPKRVTNAS</sequence>
<reference evidence="2" key="2">
    <citation type="submission" date="2023-06" db="EMBL/GenBank/DDBJ databases">
        <authorList>
            <person name="Kobayashi Y."/>
            <person name="Kayamori A."/>
            <person name="Aoki K."/>
            <person name="Shiwa Y."/>
            <person name="Fujita N."/>
            <person name="Sugita T."/>
            <person name="Iwasaki W."/>
            <person name="Tanaka N."/>
            <person name="Takashima M."/>
        </authorList>
    </citation>
    <scope>NUCLEOTIDE SEQUENCE</scope>
    <source>
        <strain evidence="2">HIS016</strain>
    </source>
</reference>
<feature type="compositionally biased region" description="Low complexity" evidence="1">
    <location>
        <begin position="60"/>
        <end position="74"/>
    </location>
</feature>
<evidence type="ECO:0000313" key="3">
    <source>
        <dbReference type="Proteomes" id="UP001222932"/>
    </source>
</evidence>
<protein>
    <submittedName>
        <fullName evidence="2">Uncharacterized protein</fullName>
    </submittedName>
</protein>
<feature type="compositionally biased region" description="Polar residues" evidence="1">
    <location>
        <begin position="581"/>
        <end position="605"/>
    </location>
</feature>
<feature type="compositionally biased region" description="Pro residues" evidence="1">
    <location>
        <begin position="527"/>
        <end position="542"/>
    </location>
</feature>
<evidence type="ECO:0000313" key="2">
    <source>
        <dbReference type="EMBL" id="GMK53599.1"/>
    </source>
</evidence>
<feature type="region of interest" description="Disordered" evidence="1">
    <location>
        <begin position="1420"/>
        <end position="1536"/>
    </location>
</feature>
<feature type="compositionally biased region" description="Low complexity" evidence="1">
    <location>
        <begin position="152"/>
        <end position="163"/>
    </location>
</feature>
<feature type="compositionally biased region" description="Polar residues" evidence="1">
    <location>
        <begin position="961"/>
        <end position="970"/>
    </location>
</feature>
<feature type="compositionally biased region" description="Pro residues" evidence="1">
    <location>
        <begin position="733"/>
        <end position="743"/>
    </location>
</feature>
<feature type="compositionally biased region" description="Polar residues" evidence="1">
    <location>
        <begin position="237"/>
        <end position="254"/>
    </location>
</feature>
<evidence type="ECO:0000256" key="1">
    <source>
        <dbReference type="SAM" id="MobiDB-lite"/>
    </source>
</evidence>
<feature type="compositionally biased region" description="Low complexity" evidence="1">
    <location>
        <begin position="512"/>
        <end position="526"/>
    </location>
</feature>
<feature type="compositionally biased region" description="Low complexity" evidence="1">
    <location>
        <begin position="1469"/>
        <end position="1485"/>
    </location>
</feature>
<comment type="caution">
    <text evidence="2">The sequence shown here is derived from an EMBL/GenBank/DDBJ whole genome shotgun (WGS) entry which is preliminary data.</text>
</comment>
<dbReference type="EMBL" id="BTCM01000001">
    <property type="protein sequence ID" value="GMK53599.1"/>
    <property type="molecule type" value="Genomic_DNA"/>
</dbReference>
<feature type="compositionally biased region" description="Low complexity" evidence="1">
    <location>
        <begin position="1087"/>
        <end position="1097"/>
    </location>
</feature>
<reference evidence="2" key="1">
    <citation type="journal article" date="2023" name="BMC Genomics">
        <title>Chromosome-level genome assemblies of Cutaneotrichosporon spp. (Trichosporonales, Basidiomycota) reveal imbalanced evolution between nucleotide sequences and chromosome synteny.</title>
        <authorList>
            <person name="Kobayashi Y."/>
            <person name="Kayamori A."/>
            <person name="Aoki K."/>
            <person name="Shiwa Y."/>
            <person name="Matsutani M."/>
            <person name="Fujita N."/>
            <person name="Sugita T."/>
            <person name="Iwasaki W."/>
            <person name="Tanaka N."/>
            <person name="Takashima M."/>
        </authorList>
    </citation>
    <scope>NUCLEOTIDE SEQUENCE</scope>
    <source>
        <strain evidence="2">HIS016</strain>
    </source>
</reference>
<feature type="compositionally biased region" description="Polar residues" evidence="1">
    <location>
        <begin position="979"/>
        <end position="989"/>
    </location>
</feature>
<feature type="compositionally biased region" description="Polar residues" evidence="1">
    <location>
        <begin position="770"/>
        <end position="784"/>
    </location>
</feature>
<feature type="compositionally biased region" description="Low complexity" evidence="1">
    <location>
        <begin position="906"/>
        <end position="915"/>
    </location>
</feature>
<organism evidence="2 3">
    <name type="scientific">Cutaneotrichosporon spelunceum</name>
    <dbReference type="NCBI Taxonomy" id="1672016"/>
    <lineage>
        <taxon>Eukaryota</taxon>
        <taxon>Fungi</taxon>
        <taxon>Dikarya</taxon>
        <taxon>Basidiomycota</taxon>
        <taxon>Agaricomycotina</taxon>
        <taxon>Tremellomycetes</taxon>
        <taxon>Trichosporonales</taxon>
        <taxon>Trichosporonaceae</taxon>
        <taxon>Cutaneotrichosporon</taxon>
    </lineage>
</organism>
<feature type="region of interest" description="Disordered" evidence="1">
    <location>
        <begin position="475"/>
        <end position="841"/>
    </location>
</feature>
<name>A0AAD3TN90_9TREE</name>
<feature type="compositionally biased region" description="Polar residues" evidence="1">
    <location>
        <begin position="141"/>
        <end position="151"/>
    </location>
</feature>
<feature type="compositionally biased region" description="Basic and acidic residues" evidence="1">
    <location>
        <begin position="489"/>
        <end position="502"/>
    </location>
</feature>
<feature type="compositionally biased region" description="Basic and acidic residues" evidence="1">
    <location>
        <begin position="659"/>
        <end position="671"/>
    </location>
</feature>
<feature type="compositionally biased region" description="Basic and acidic residues" evidence="1">
    <location>
        <begin position="1247"/>
        <end position="1261"/>
    </location>
</feature>
<feature type="compositionally biased region" description="Basic and acidic residues" evidence="1">
    <location>
        <begin position="351"/>
        <end position="361"/>
    </location>
</feature>
<feature type="compositionally biased region" description="Polar residues" evidence="1">
    <location>
        <begin position="431"/>
        <end position="441"/>
    </location>
</feature>
<feature type="compositionally biased region" description="Polar residues" evidence="1">
    <location>
        <begin position="1024"/>
        <end position="1035"/>
    </location>
</feature>
<dbReference type="Proteomes" id="UP001222932">
    <property type="component" value="Unassembled WGS sequence"/>
</dbReference>
<feature type="compositionally biased region" description="Polar residues" evidence="1">
    <location>
        <begin position="1073"/>
        <end position="1086"/>
    </location>
</feature>
<feature type="compositionally biased region" description="Polar residues" evidence="1">
    <location>
        <begin position="1116"/>
        <end position="1130"/>
    </location>
</feature>
<accession>A0AAD3TN90</accession>
<feature type="compositionally biased region" description="Low complexity" evidence="1">
    <location>
        <begin position="183"/>
        <end position="198"/>
    </location>
</feature>
<feature type="compositionally biased region" description="Low complexity" evidence="1">
    <location>
        <begin position="716"/>
        <end position="732"/>
    </location>
</feature>
<feature type="compositionally biased region" description="Basic and acidic residues" evidence="1">
    <location>
        <begin position="410"/>
        <end position="426"/>
    </location>
</feature>
<feature type="compositionally biased region" description="Polar residues" evidence="1">
    <location>
        <begin position="286"/>
        <end position="297"/>
    </location>
</feature>
<feature type="region of interest" description="Disordered" evidence="1">
    <location>
        <begin position="1"/>
        <end position="441"/>
    </location>
</feature>
<gene>
    <name evidence="2" type="ORF">CspeluHIS016_0101850</name>
</gene>
<feature type="region of interest" description="Disordered" evidence="1">
    <location>
        <begin position="858"/>
        <end position="1288"/>
    </location>
</feature>
<proteinExistence type="predicted"/>
<feature type="compositionally biased region" description="Polar residues" evidence="1">
    <location>
        <begin position="1221"/>
        <end position="1240"/>
    </location>
</feature>
<keyword evidence="3" id="KW-1185">Reference proteome</keyword>